<proteinExistence type="predicted"/>
<protein>
    <submittedName>
        <fullName evidence="1">Uncharacterized protein</fullName>
    </submittedName>
</protein>
<feature type="non-terminal residue" evidence="1">
    <location>
        <position position="1"/>
    </location>
</feature>
<reference evidence="1 2" key="1">
    <citation type="journal article" date="2018" name="Front. Plant Sci.">
        <title>Red Clover (Trifolium pratense) and Zigzag Clover (T. medium) - A Picture of Genomic Similarities and Differences.</title>
        <authorList>
            <person name="Dluhosova J."/>
            <person name="Istvanek J."/>
            <person name="Nedelnik J."/>
            <person name="Repkova J."/>
        </authorList>
    </citation>
    <scope>NUCLEOTIDE SEQUENCE [LARGE SCALE GENOMIC DNA]</scope>
    <source>
        <strain evidence="2">cv. 10/8</strain>
        <tissue evidence="1">Leaf</tissue>
    </source>
</reference>
<dbReference type="AlphaFoldDB" id="A0A392UU02"/>
<dbReference type="Proteomes" id="UP000265520">
    <property type="component" value="Unassembled WGS sequence"/>
</dbReference>
<accession>A0A392UU02</accession>
<evidence type="ECO:0000313" key="2">
    <source>
        <dbReference type="Proteomes" id="UP000265520"/>
    </source>
</evidence>
<name>A0A392UU02_9FABA</name>
<keyword evidence="2" id="KW-1185">Reference proteome</keyword>
<evidence type="ECO:0000313" key="1">
    <source>
        <dbReference type="EMBL" id="MCI79508.1"/>
    </source>
</evidence>
<organism evidence="1 2">
    <name type="scientific">Trifolium medium</name>
    <dbReference type="NCBI Taxonomy" id="97028"/>
    <lineage>
        <taxon>Eukaryota</taxon>
        <taxon>Viridiplantae</taxon>
        <taxon>Streptophyta</taxon>
        <taxon>Embryophyta</taxon>
        <taxon>Tracheophyta</taxon>
        <taxon>Spermatophyta</taxon>
        <taxon>Magnoliopsida</taxon>
        <taxon>eudicotyledons</taxon>
        <taxon>Gunneridae</taxon>
        <taxon>Pentapetalae</taxon>
        <taxon>rosids</taxon>
        <taxon>fabids</taxon>
        <taxon>Fabales</taxon>
        <taxon>Fabaceae</taxon>
        <taxon>Papilionoideae</taxon>
        <taxon>50 kb inversion clade</taxon>
        <taxon>NPAAA clade</taxon>
        <taxon>Hologalegina</taxon>
        <taxon>IRL clade</taxon>
        <taxon>Trifolieae</taxon>
        <taxon>Trifolium</taxon>
    </lineage>
</organism>
<sequence length="67" mass="7345">HLAYLNRLPSHNSIDDVAARHYDLRLVRAALEVACQPLGPSFGLRRHIGDLKARSATSSSVAPISPW</sequence>
<comment type="caution">
    <text evidence="1">The sequence shown here is derived from an EMBL/GenBank/DDBJ whole genome shotgun (WGS) entry which is preliminary data.</text>
</comment>
<dbReference type="EMBL" id="LXQA010975176">
    <property type="protein sequence ID" value="MCI79508.1"/>
    <property type="molecule type" value="Genomic_DNA"/>
</dbReference>